<keyword evidence="1" id="KW-0472">Membrane</keyword>
<sequence>MSNARDKEVTASEPQRAMRIVSTAVSIVAAVFLGGGFYYGMTKQQKALAEEEKSLDKISSRKKAILPKTAATFERKLTLDKSLPPGIAASKALLGVTVVSVTSCCLLVGGIAAAIGVTSWTELRERLQKTPRNQNKFVSQQLDFEGLEKAKNELLDVIASEAKEEQTTPASE</sequence>
<evidence type="ECO:0008006" key="4">
    <source>
        <dbReference type="Google" id="ProtNLM"/>
    </source>
</evidence>
<evidence type="ECO:0000313" key="3">
    <source>
        <dbReference type="Proteomes" id="UP001160483"/>
    </source>
</evidence>
<evidence type="ECO:0000313" key="2">
    <source>
        <dbReference type="EMBL" id="CAH0480045.1"/>
    </source>
</evidence>
<feature type="transmembrane region" description="Helical" evidence="1">
    <location>
        <begin position="92"/>
        <end position="117"/>
    </location>
</feature>
<organism evidence="2 3">
    <name type="scientific">Peronospora belbahrii</name>
    <dbReference type="NCBI Taxonomy" id="622444"/>
    <lineage>
        <taxon>Eukaryota</taxon>
        <taxon>Sar</taxon>
        <taxon>Stramenopiles</taxon>
        <taxon>Oomycota</taxon>
        <taxon>Peronosporomycetes</taxon>
        <taxon>Peronosporales</taxon>
        <taxon>Peronosporaceae</taxon>
        <taxon>Peronospora</taxon>
    </lineage>
</organism>
<dbReference type="EMBL" id="CAKKTJ010000322">
    <property type="protein sequence ID" value="CAH0480045.1"/>
    <property type="molecule type" value="Genomic_DNA"/>
</dbReference>
<evidence type="ECO:0000256" key="1">
    <source>
        <dbReference type="SAM" id="Phobius"/>
    </source>
</evidence>
<accession>A0AAU9L5K5</accession>
<reference evidence="2" key="1">
    <citation type="submission" date="2021-11" db="EMBL/GenBank/DDBJ databases">
        <authorList>
            <person name="Islam A."/>
            <person name="Islam S."/>
            <person name="Flora M.S."/>
            <person name="Rahman M."/>
            <person name="Ziaur R.M."/>
            <person name="Epstein J.H."/>
            <person name="Hassan M."/>
            <person name="Klassen M."/>
            <person name="Woodard K."/>
            <person name="Webb A."/>
            <person name="Webby R.J."/>
            <person name="El Zowalaty M.E."/>
        </authorList>
    </citation>
    <scope>NUCLEOTIDE SEQUENCE</scope>
    <source>
        <strain evidence="2">Pbs3</strain>
    </source>
</reference>
<proteinExistence type="predicted"/>
<feature type="transmembrane region" description="Helical" evidence="1">
    <location>
        <begin position="20"/>
        <end position="41"/>
    </location>
</feature>
<name>A0AAU9L5K5_9STRA</name>
<comment type="caution">
    <text evidence="2">The sequence shown here is derived from an EMBL/GenBank/DDBJ whole genome shotgun (WGS) entry which is preliminary data.</text>
</comment>
<dbReference type="AlphaFoldDB" id="A0AAU9L5K5"/>
<keyword evidence="1" id="KW-0812">Transmembrane</keyword>
<keyword evidence="1" id="KW-1133">Transmembrane helix</keyword>
<protein>
    <recommendedName>
        <fullName evidence="4">Transmembrane protein 242</fullName>
    </recommendedName>
</protein>
<dbReference type="Proteomes" id="UP001160483">
    <property type="component" value="Unassembled WGS sequence"/>
</dbReference>
<gene>
    <name evidence="2" type="ORF">PBS003_LOCUS6671</name>
</gene>